<comment type="caution">
    <text evidence="1">The sequence shown here is derived from an EMBL/GenBank/DDBJ whole genome shotgun (WGS) entry which is preliminary data.</text>
</comment>
<sequence length="72" mass="8611">MKDNNIIPNRNLVVRKLDLPETWNPMFLQILYKVSMDSPYQRHKGIGHFRVYSEIREMPNFLFLGLTLFADK</sequence>
<protein>
    <submittedName>
        <fullName evidence="1">Uncharacterized protein</fullName>
    </submittedName>
</protein>
<name>A0A445AEP7_ARAHY</name>
<dbReference type="Proteomes" id="UP000289738">
    <property type="component" value="Chromosome B02"/>
</dbReference>
<organism evidence="1 2">
    <name type="scientific">Arachis hypogaea</name>
    <name type="common">Peanut</name>
    <dbReference type="NCBI Taxonomy" id="3818"/>
    <lineage>
        <taxon>Eukaryota</taxon>
        <taxon>Viridiplantae</taxon>
        <taxon>Streptophyta</taxon>
        <taxon>Embryophyta</taxon>
        <taxon>Tracheophyta</taxon>
        <taxon>Spermatophyta</taxon>
        <taxon>Magnoliopsida</taxon>
        <taxon>eudicotyledons</taxon>
        <taxon>Gunneridae</taxon>
        <taxon>Pentapetalae</taxon>
        <taxon>rosids</taxon>
        <taxon>fabids</taxon>
        <taxon>Fabales</taxon>
        <taxon>Fabaceae</taxon>
        <taxon>Papilionoideae</taxon>
        <taxon>50 kb inversion clade</taxon>
        <taxon>dalbergioids sensu lato</taxon>
        <taxon>Dalbergieae</taxon>
        <taxon>Pterocarpus clade</taxon>
        <taxon>Arachis</taxon>
    </lineage>
</organism>
<accession>A0A445AEP7</accession>
<dbReference type="AlphaFoldDB" id="A0A445AEP7"/>
<gene>
    <name evidence="1" type="ORF">Ahy_B02g058470</name>
</gene>
<keyword evidence="2" id="KW-1185">Reference proteome</keyword>
<evidence type="ECO:0000313" key="2">
    <source>
        <dbReference type="Proteomes" id="UP000289738"/>
    </source>
</evidence>
<proteinExistence type="predicted"/>
<dbReference type="EMBL" id="SDMP01000012">
    <property type="protein sequence ID" value="RYR24894.1"/>
    <property type="molecule type" value="Genomic_DNA"/>
</dbReference>
<reference evidence="1 2" key="1">
    <citation type="submission" date="2019-01" db="EMBL/GenBank/DDBJ databases">
        <title>Sequencing of cultivated peanut Arachis hypogaea provides insights into genome evolution and oil improvement.</title>
        <authorList>
            <person name="Chen X."/>
        </authorList>
    </citation>
    <scope>NUCLEOTIDE SEQUENCE [LARGE SCALE GENOMIC DNA]</scope>
    <source>
        <strain evidence="2">cv. Fuhuasheng</strain>
        <tissue evidence="1">Leaves</tissue>
    </source>
</reference>
<evidence type="ECO:0000313" key="1">
    <source>
        <dbReference type="EMBL" id="RYR24894.1"/>
    </source>
</evidence>